<feature type="domain" description="Protein kinase" evidence="4">
    <location>
        <begin position="1"/>
        <end position="322"/>
    </location>
</feature>
<sequence length="322" mass="35416">MATAGVKRPRERIKIAFTQDYEETRILGAGGFGAIASPARPWPSSASVIPTTKAAPSRRRSSGTHARACLSSSATTAWRATSLWQLLTGAHNMHQRRVVHRDIKPGNILLVGGDGNKRSVKICDLGLALFTKLPPPYSTQVGTVPYMAPEMLLGKTDYDERVDTWSHYVRYVLQNTCFVVVSLGCIMAEIILRRPLFESDDEEDNDDEEVGQLAAIFDVLGVPDGRTCRGFKSLPLAAEVITKLPKQRRRNRLRDMFPEETLPKEGFEVLRAASSPATLPSASRLPPLSSSPGSTTSKPFSLMPEKHEEVATMLPPAVHKRN</sequence>
<keyword evidence="2" id="KW-0067">ATP-binding</keyword>
<dbReference type="Gene3D" id="1.10.510.10">
    <property type="entry name" value="Transferase(Phosphotransferase) domain 1"/>
    <property type="match status" value="1"/>
</dbReference>
<dbReference type="OrthoDB" id="684742at2759"/>
<dbReference type="PANTHER" id="PTHR24055">
    <property type="entry name" value="MITOGEN-ACTIVATED PROTEIN KINASE"/>
    <property type="match status" value="1"/>
</dbReference>
<dbReference type="SMART" id="SM00220">
    <property type="entry name" value="S_TKc"/>
    <property type="match status" value="1"/>
</dbReference>
<dbReference type="Pfam" id="PF00069">
    <property type="entry name" value="Pkinase"/>
    <property type="match status" value="1"/>
</dbReference>
<feature type="region of interest" description="Disordered" evidence="3">
    <location>
        <begin position="45"/>
        <end position="65"/>
    </location>
</feature>
<organism evidence="5 6">
    <name type="scientific">Eragrostis curvula</name>
    <name type="common">weeping love grass</name>
    <dbReference type="NCBI Taxonomy" id="38414"/>
    <lineage>
        <taxon>Eukaryota</taxon>
        <taxon>Viridiplantae</taxon>
        <taxon>Streptophyta</taxon>
        <taxon>Embryophyta</taxon>
        <taxon>Tracheophyta</taxon>
        <taxon>Spermatophyta</taxon>
        <taxon>Magnoliopsida</taxon>
        <taxon>Liliopsida</taxon>
        <taxon>Poales</taxon>
        <taxon>Poaceae</taxon>
        <taxon>PACMAD clade</taxon>
        <taxon>Chloridoideae</taxon>
        <taxon>Eragrostideae</taxon>
        <taxon>Eragrostidinae</taxon>
        <taxon>Eragrostis</taxon>
    </lineage>
</organism>
<dbReference type="GO" id="GO:0005524">
    <property type="term" value="F:ATP binding"/>
    <property type="evidence" value="ECO:0007669"/>
    <property type="project" value="UniProtKB-KW"/>
</dbReference>
<dbReference type="EMBL" id="RWGY01000002">
    <property type="protein sequence ID" value="TVU50352.1"/>
    <property type="molecule type" value="Genomic_DNA"/>
</dbReference>
<dbReference type="AlphaFoldDB" id="A0A5J9WNN8"/>
<keyword evidence="6" id="KW-1185">Reference proteome</keyword>
<feature type="region of interest" description="Disordered" evidence="3">
    <location>
        <begin position="278"/>
        <end position="322"/>
    </location>
</feature>
<dbReference type="Gramene" id="TVU50352">
    <property type="protein sequence ID" value="TVU50352"/>
    <property type="gene ID" value="EJB05_01721"/>
</dbReference>
<keyword evidence="1" id="KW-0547">Nucleotide-binding</keyword>
<accession>A0A5J9WNN8</accession>
<feature type="non-terminal residue" evidence="5">
    <location>
        <position position="1"/>
    </location>
</feature>
<dbReference type="PROSITE" id="PS50011">
    <property type="entry name" value="PROTEIN_KINASE_DOM"/>
    <property type="match status" value="1"/>
</dbReference>
<feature type="compositionally biased region" description="Low complexity" evidence="3">
    <location>
        <begin position="278"/>
        <end position="297"/>
    </location>
</feature>
<evidence type="ECO:0000256" key="3">
    <source>
        <dbReference type="SAM" id="MobiDB-lite"/>
    </source>
</evidence>
<reference evidence="5 6" key="1">
    <citation type="journal article" date="2019" name="Sci. Rep.">
        <title>A high-quality genome of Eragrostis curvula grass provides insights into Poaceae evolution and supports new strategies to enhance forage quality.</title>
        <authorList>
            <person name="Carballo J."/>
            <person name="Santos B.A.C.M."/>
            <person name="Zappacosta D."/>
            <person name="Garbus I."/>
            <person name="Selva J.P."/>
            <person name="Gallo C.A."/>
            <person name="Diaz A."/>
            <person name="Albertini E."/>
            <person name="Caccamo M."/>
            <person name="Echenique V."/>
        </authorList>
    </citation>
    <scope>NUCLEOTIDE SEQUENCE [LARGE SCALE GENOMIC DNA]</scope>
    <source>
        <strain evidence="6">cv. Victoria</strain>
        <tissue evidence="5">Leaf</tissue>
    </source>
</reference>
<gene>
    <name evidence="5" type="ORF">EJB05_01721</name>
</gene>
<proteinExistence type="predicted"/>
<evidence type="ECO:0000256" key="2">
    <source>
        <dbReference type="ARBA" id="ARBA00022840"/>
    </source>
</evidence>
<evidence type="ECO:0000259" key="4">
    <source>
        <dbReference type="PROSITE" id="PS50011"/>
    </source>
</evidence>
<dbReference type="InterPro" id="IPR000719">
    <property type="entry name" value="Prot_kinase_dom"/>
</dbReference>
<dbReference type="GO" id="GO:0004672">
    <property type="term" value="F:protein kinase activity"/>
    <property type="evidence" value="ECO:0007669"/>
    <property type="project" value="InterPro"/>
</dbReference>
<dbReference type="InterPro" id="IPR050117">
    <property type="entry name" value="MAPK"/>
</dbReference>
<comment type="caution">
    <text evidence="5">The sequence shown here is derived from an EMBL/GenBank/DDBJ whole genome shotgun (WGS) entry which is preliminary data.</text>
</comment>
<name>A0A5J9WNN8_9POAL</name>
<evidence type="ECO:0000256" key="1">
    <source>
        <dbReference type="ARBA" id="ARBA00022741"/>
    </source>
</evidence>
<protein>
    <recommendedName>
        <fullName evidence="4">Protein kinase domain-containing protein</fullName>
    </recommendedName>
</protein>
<dbReference type="InterPro" id="IPR008271">
    <property type="entry name" value="Ser/Thr_kinase_AS"/>
</dbReference>
<dbReference type="SUPFAM" id="SSF56112">
    <property type="entry name" value="Protein kinase-like (PK-like)"/>
    <property type="match status" value="1"/>
</dbReference>
<dbReference type="PROSITE" id="PS00108">
    <property type="entry name" value="PROTEIN_KINASE_ST"/>
    <property type="match status" value="1"/>
</dbReference>
<evidence type="ECO:0000313" key="5">
    <source>
        <dbReference type="EMBL" id="TVU50352.1"/>
    </source>
</evidence>
<dbReference type="InterPro" id="IPR011009">
    <property type="entry name" value="Kinase-like_dom_sf"/>
</dbReference>
<evidence type="ECO:0000313" key="6">
    <source>
        <dbReference type="Proteomes" id="UP000324897"/>
    </source>
</evidence>
<dbReference type="Proteomes" id="UP000324897">
    <property type="component" value="Chromosome 6"/>
</dbReference>